<feature type="region of interest" description="Disordered" evidence="1">
    <location>
        <begin position="150"/>
        <end position="175"/>
    </location>
</feature>
<dbReference type="VEuPathDB" id="FungiDB:ASPFODRAFT_487873"/>
<organism evidence="2 3">
    <name type="scientific">Aspergillus luchuensis (strain CBS 106.47)</name>
    <dbReference type="NCBI Taxonomy" id="1137211"/>
    <lineage>
        <taxon>Eukaryota</taxon>
        <taxon>Fungi</taxon>
        <taxon>Dikarya</taxon>
        <taxon>Ascomycota</taxon>
        <taxon>Pezizomycotina</taxon>
        <taxon>Eurotiomycetes</taxon>
        <taxon>Eurotiomycetidae</taxon>
        <taxon>Eurotiales</taxon>
        <taxon>Aspergillaceae</taxon>
        <taxon>Aspergillus</taxon>
        <taxon>Aspergillus subgen. Circumdati</taxon>
    </lineage>
</organism>
<sequence>MHDASANLGHWRSSDPHVSFLSGASSAIPVFHISLCRVCFHVGSASGCKHDQLPLFDLYTMHQIYLLRRRRVKLPSGKAPYNSRSGKIIGMSTNQDSRLGIWTYSICHFDHEVIVPAVSYDSIAPHLGRQSYQERVIIWRLSLQCRDSPHSSPHALPAEPRRQPPLMHQVQAGMD</sequence>
<evidence type="ECO:0000313" key="2">
    <source>
        <dbReference type="EMBL" id="OJZ89311.1"/>
    </source>
</evidence>
<dbReference type="EMBL" id="KV878238">
    <property type="protein sequence ID" value="OJZ89311.1"/>
    <property type="molecule type" value="Genomic_DNA"/>
</dbReference>
<reference evidence="3" key="1">
    <citation type="journal article" date="2017" name="Genome Biol.">
        <title>Comparative genomics reveals high biological diversity and specific adaptations in the industrially and medically important fungal genus Aspergillus.</title>
        <authorList>
            <person name="de Vries R.P."/>
            <person name="Riley R."/>
            <person name="Wiebenga A."/>
            <person name="Aguilar-Osorio G."/>
            <person name="Amillis S."/>
            <person name="Uchima C.A."/>
            <person name="Anderluh G."/>
            <person name="Asadollahi M."/>
            <person name="Askin M."/>
            <person name="Barry K."/>
            <person name="Battaglia E."/>
            <person name="Bayram O."/>
            <person name="Benocci T."/>
            <person name="Braus-Stromeyer S.A."/>
            <person name="Caldana C."/>
            <person name="Canovas D."/>
            <person name="Cerqueira G.C."/>
            <person name="Chen F."/>
            <person name="Chen W."/>
            <person name="Choi C."/>
            <person name="Clum A."/>
            <person name="Dos Santos R.A."/>
            <person name="Damasio A.R."/>
            <person name="Diallinas G."/>
            <person name="Emri T."/>
            <person name="Fekete E."/>
            <person name="Flipphi M."/>
            <person name="Freyberg S."/>
            <person name="Gallo A."/>
            <person name="Gournas C."/>
            <person name="Habgood R."/>
            <person name="Hainaut M."/>
            <person name="Harispe M.L."/>
            <person name="Henrissat B."/>
            <person name="Hilden K.S."/>
            <person name="Hope R."/>
            <person name="Hossain A."/>
            <person name="Karabika E."/>
            <person name="Karaffa L."/>
            <person name="Karanyi Z."/>
            <person name="Krasevec N."/>
            <person name="Kuo A."/>
            <person name="Kusch H."/>
            <person name="LaButti K."/>
            <person name="Lagendijk E.L."/>
            <person name="Lapidus A."/>
            <person name="Levasseur A."/>
            <person name="Lindquist E."/>
            <person name="Lipzen A."/>
            <person name="Logrieco A.F."/>
            <person name="MacCabe A."/>
            <person name="Maekelae M.R."/>
            <person name="Malavazi I."/>
            <person name="Melin P."/>
            <person name="Meyer V."/>
            <person name="Mielnichuk N."/>
            <person name="Miskei M."/>
            <person name="Molnar A.P."/>
            <person name="Mule G."/>
            <person name="Ngan C.Y."/>
            <person name="Orejas M."/>
            <person name="Orosz E."/>
            <person name="Ouedraogo J.P."/>
            <person name="Overkamp K.M."/>
            <person name="Park H.-S."/>
            <person name="Perrone G."/>
            <person name="Piumi F."/>
            <person name="Punt P.J."/>
            <person name="Ram A.F."/>
            <person name="Ramon A."/>
            <person name="Rauscher S."/>
            <person name="Record E."/>
            <person name="Riano-Pachon D.M."/>
            <person name="Robert V."/>
            <person name="Roehrig J."/>
            <person name="Ruller R."/>
            <person name="Salamov A."/>
            <person name="Salih N.S."/>
            <person name="Samson R.A."/>
            <person name="Sandor E."/>
            <person name="Sanguinetti M."/>
            <person name="Schuetze T."/>
            <person name="Sepcic K."/>
            <person name="Shelest E."/>
            <person name="Sherlock G."/>
            <person name="Sophianopoulou V."/>
            <person name="Squina F.M."/>
            <person name="Sun H."/>
            <person name="Susca A."/>
            <person name="Todd R.B."/>
            <person name="Tsang A."/>
            <person name="Unkles S.E."/>
            <person name="van de Wiele N."/>
            <person name="van Rossen-Uffink D."/>
            <person name="Oliveira J.V."/>
            <person name="Vesth T.C."/>
            <person name="Visser J."/>
            <person name="Yu J.-H."/>
            <person name="Zhou M."/>
            <person name="Andersen M.R."/>
            <person name="Archer D.B."/>
            <person name="Baker S.E."/>
            <person name="Benoit I."/>
            <person name="Brakhage A.A."/>
            <person name="Braus G.H."/>
            <person name="Fischer R."/>
            <person name="Frisvad J.C."/>
            <person name="Goldman G.H."/>
            <person name="Houbraken J."/>
            <person name="Oakley B."/>
            <person name="Pocsi I."/>
            <person name="Scazzocchio C."/>
            <person name="Seiboth B."/>
            <person name="vanKuyk P.A."/>
            <person name="Wortman J."/>
            <person name="Dyer P.S."/>
            <person name="Grigoriev I.V."/>
        </authorList>
    </citation>
    <scope>NUCLEOTIDE SEQUENCE [LARGE SCALE GENOMIC DNA]</scope>
    <source>
        <strain evidence="3">CBS 106.47</strain>
    </source>
</reference>
<dbReference type="AlphaFoldDB" id="A0A1M3TRK2"/>
<gene>
    <name evidence="2" type="ORF">ASPFODRAFT_487873</name>
</gene>
<accession>A0A1M3TRK2</accession>
<proteinExistence type="predicted"/>
<protein>
    <submittedName>
        <fullName evidence="2">Uncharacterized protein</fullName>
    </submittedName>
</protein>
<evidence type="ECO:0000256" key="1">
    <source>
        <dbReference type="SAM" id="MobiDB-lite"/>
    </source>
</evidence>
<dbReference type="Proteomes" id="UP000184063">
    <property type="component" value="Unassembled WGS sequence"/>
</dbReference>
<evidence type="ECO:0000313" key="3">
    <source>
        <dbReference type="Proteomes" id="UP000184063"/>
    </source>
</evidence>
<name>A0A1M3TRK2_ASPLC</name>